<keyword evidence="3" id="KW-0256">Endoplasmic reticulum</keyword>
<feature type="active site" description="Proton donor" evidence="5">
    <location>
        <position position="377"/>
    </location>
</feature>
<dbReference type="EC" id="3.2.1.-" evidence="7"/>
<feature type="binding site" evidence="6">
    <location>
        <position position="500"/>
    </location>
    <ligand>
        <name>Ca(2+)</name>
        <dbReference type="ChEBI" id="CHEBI:29108"/>
    </ligand>
</feature>
<dbReference type="GO" id="GO:0005975">
    <property type="term" value="P:carbohydrate metabolic process"/>
    <property type="evidence" value="ECO:0007669"/>
    <property type="project" value="InterPro"/>
</dbReference>
<dbReference type="Proteomes" id="UP000092555">
    <property type="component" value="Unassembled WGS sequence"/>
</dbReference>
<feature type="active site" description="Proton donor" evidence="5">
    <location>
        <position position="128"/>
    </location>
</feature>
<dbReference type="GO" id="GO:0016020">
    <property type="term" value="C:membrane"/>
    <property type="evidence" value="ECO:0007669"/>
    <property type="project" value="InterPro"/>
</dbReference>
<dbReference type="Gene3D" id="1.50.10.10">
    <property type="match status" value="1"/>
</dbReference>
<feature type="active site" evidence="5">
    <location>
        <position position="278"/>
    </location>
</feature>
<keyword evidence="8" id="KW-0732">Signal</keyword>
<dbReference type="GO" id="GO:0044322">
    <property type="term" value="C:endoplasmic reticulum quality control compartment"/>
    <property type="evidence" value="ECO:0007669"/>
    <property type="project" value="GOC"/>
</dbReference>
<dbReference type="GO" id="GO:0004571">
    <property type="term" value="F:mannosyl-oligosaccharide 1,2-alpha-mannosidase activity"/>
    <property type="evidence" value="ECO:0007669"/>
    <property type="project" value="EnsemblFungi"/>
</dbReference>
<dbReference type="GO" id="GO:1904380">
    <property type="term" value="P:endoplasmic reticulum mannose trimming"/>
    <property type="evidence" value="ECO:0007669"/>
    <property type="project" value="EnsemblFungi"/>
</dbReference>
<comment type="caution">
    <text evidence="9">The sequence shown here is derived from an EMBL/GenBank/DDBJ whole genome shotgun (WGS) entry which is preliminary data.</text>
</comment>
<dbReference type="Pfam" id="PF01532">
    <property type="entry name" value="Glyco_hydro_47"/>
    <property type="match status" value="1"/>
</dbReference>
<dbReference type="InterPro" id="IPR001382">
    <property type="entry name" value="Glyco_hydro_47"/>
</dbReference>
<feature type="signal peptide" evidence="8">
    <location>
        <begin position="1"/>
        <end position="22"/>
    </location>
</feature>
<dbReference type="GO" id="GO:0030246">
    <property type="term" value="F:carbohydrate binding"/>
    <property type="evidence" value="ECO:0007669"/>
    <property type="project" value="EnsemblFungi"/>
</dbReference>
<evidence type="ECO:0000256" key="6">
    <source>
        <dbReference type="PIRSR" id="PIRSR601382-2"/>
    </source>
</evidence>
<sequence length="795" mass="90650">MNLTPLFFYVVLVVSLDPLAHSAFTPRHLRELQHRTKLLFQHGWHSYMEHGFPADEVKPISCVAYGPQHTLPDDLHKDVLGNVSLTVLDNLDTLIMMHEWDELETVLHYLKVNQKGYFDQDHVVQVFEASIRWLGGLLLAHLALSELDWQSGPGQIQAIVAGYNGFLLEMAYDLGLRLIPAYKTSSSLPLPRINLAKGLDAVPSAKNREACTAGAATPFMEFSLLLRLTGDERFETLTRLTFNKLWAARLSLGLLPMSLDPIGSRWLDVITGVGALIDSFYEYALKGAILFNDDHLWDIFSQSYQSLISLLAFQPSANGWTYFANIHTTSAARVTAWIDLLSAFWPGLQVLAGRLSDAVSSHLVFLKIWDHFDSIPERWDSMAFGMDHLLEAARLLQAVPLEWYPLRPEFIESTYYLYRATKEPMYLQIGLRMLDLFETRFKAECGFSGYQDIRTGSRQDRMETFVLGELLKYLYLLFDEANESYVHSATMHLKNWVFSTEAHPLWLTKEVQQRSQKLFASSISPEITQLKDFKGRGFLGSMWRGLIHPLNELESDLDEHDEQSHVREVSPFGSDLQPAFSHLLSCEIRPSQWKSDRQFFGSGYYEWDWLFSPNEAMAGTLIRPEHLRLLDDNSTIELQDSFLAIHGLSPYKKCALASTTTITEYQIGPLMRPEEYNMYRVNRNSSLFPFAESDLVMPELRGRFRMEHLKKGAIDNCGVTINTQYLHGMLPTNPPGVSFSQEISRVNFINGLQIAPGTTLWIRASYLGSNPNVFIVTNEGDVYMTGKYVENLKVY</sequence>
<comment type="similarity">
    <text evidence="2 7">Belongs to the glycosyl hydrolase 47 family.</text>
</comment>
<keyword evidence="10" id="KW-1185">Reference proteome</keyword>
<comment type="subcellular location">
    <subcellularLocation>
        <location evidence="1">Endoplasmic reticulum</location>
    </subcellularLocation>
</comment>
<keyword evidence="4" id="KW-0325">Glycoprotein</keyword>
<dbReference type="SUPFAM" id="SSF48225">
    <property type="entry name" value="Seven-hairpin glycosidases"/>
    <property type="match status" value="1"/>
</dbReference>
<dbReference type="GeneID" id="30029852"/>
<protein>
    <recommendedName>
        <fullName evidence="7">alpha-1,2-Mannosidase</fullName>
        <ecNumber evidence="7">3.2.1.-</ecNumber>
    </recommendedName>
</protein>
<dbReference type="GO" id="GO:0097466">
    <property type="term" value="P:ubiquitin-dependent glycoprotein ERAD pathway"/>
    <property type="evidence" value="ECO:0007669"/>
    <property type="project" value="EnsemblFungi"/>
</dbReference>
<dbReference type="PRINTS" id="PR00747">
    <property type="entry name" value="GLYHDRLASE47"/>
</dbReference>
<evidence type="ECO:0000256" key="2">
    <source>
        <dbReference type="ARBA" id="ARBA00007658"/>
    </source>
</evidence>
<dbReference type="PANTHER" id="PTHR45679:SF5">
    <property type="entry name" value="ER DEGRADATION-ENHANCING ALPHA-MANNOSIDASE-LIKE PROTEIN 1"/>
    <property type="match status" value="1"/>
</dbReference>
<comment type="cofactor">
    <cofactor evidence="6">
        <name>Ca(2+)</name>
        <dbReference type="ChEBI" id="CHEBI:29108"/>
    </cofactor>
</comment>
<feature type="active site" evidence="5">
    <location>
        <position position="409"/>
    </location>
</feature>
<proteinExistence type="inferred from homology"/>
<dbReference type="OrthoDB" id="8118055at2759"/>
<dbReference type="GO" id="GO:1900103">
    <property type="term" value="P:positive regulation of endoplasmic reticulum unfolded protein response"/>
    <property type="evidence" value="ECO:0007669"/>
    <property type="project" value="EnsemblFungi"/>
</dbReference>
<dbReference type="EMBL" id="LXTC01000001">
    <property type="protein sequence ID" value="OBA24381.1"/>
    <property type="molecule type" value="Genomic_DNA"/>
</dbReference>
<name>A0A1A0HK52_9ASCO</name>
<evidence type="ECO:0000256" key="8">
    <source>
        <dbReference type="SAM" id="SignalP"/>
    </source>
</evidence>
<dbReference type="RefSeq" id="XP_018714862.1">
    <property type="nucleotide sequence ID" value="XM_018856876.1"/>
</dbReference>
<dbReference type="InterPro" id="IPR036026">
    <property type="entry name" value="Seven-hairpin_glycosidases"/>
</dbReference>
<evidence type="ECO:0000256" key="3">
    <source>
        <dbReference type="ARBA" id="ARBA00022824"/>
    </source>
</evidence>
<gene>
    <name evidence="9" type="ORF">METBIDRAFT_37487</name>
</gene>
<dbReference type="InterPro" id="IPR012341">
    <property type="entry name" value="6hp_glycosidase-like_sf"/>
</dbReference>
<dbReference type="PANTHER" id="PTHR45679">
    <property type="entry name" value="ER DEGRADATION-ENHANCING ALPHA-MANNOSIDASE-LIKE PROTEIN 2"/>
    <property type="match status" value="1"/>
</dbReference>
<dbReference type="GO" id="GO:0005509">
    <property type="term" value="F:calcium ion binding"/>
    <property type="evidence" value="ECO:0007669"/>
    <property type="project" value="InterPro"/>
</dbReference>
<keyword evidence="7" id="KW-0378">Hydrolase</keyword>
<organism evidence="9 10">
    <name type="scientific">Metschnikowia bicuspidata var. bicuspidata NRRL YB-4993</name>
    <dbReference type="NCBI Taxonomy" id="869754"/>
    <lineage>
        <taxon>Eukaryota</taxon>
        <taxon>Fungi</taxon>
        <taxon>Dikarya</taxon>
        <taxon>Ascomycota</taxon>
        <taxon>Saccharomycotina</taxon>
        <taxon>Pichiomycetes</taxon>
        <taxon>Metschnikowiaceae</taxon>
        <taxon>Metschnikowia</taxon>
    </lineage>
</organism>
<accession>A0A1A0HK52</accession>
<reference evidence="9 10" key="1">
    <citation type="submission" date="2016-05" db="EMBL/GenBank/DDBJ databases">
        <title>Comparative genomics of biotechnologically important yeasts.</title>
        <authorList>
            <consortium name="DOE Joint Genome Institute"/>
            <person name="Riley R."/>
            <person name="Haridas S."/>
            <person name="Wolfe K.H."/>
            <person name="Lopes M.R."/>
            <person name="Hittinger C.T."/>
            <person name="Goker M."/>
            <person name="Salamov A."/>
            <person name="Wisecaver J."/>
            <person name="Long T.M."/>
            <person name="Aerts A.L."/>
            <person name="Barry K."/>
            <person name="Choi C."/>
            <person name="Clum A."/>
            <person name="Coughlan A.Y."/>
            <person name="Deshpande S."/>
            <person name="Douglass A.P."/>
            <person name="Hanson S.J."/>
            <person name="Klenk H.-P."/>
            <person name="LaButti K."/>
            <person name="Lapidus A."/>
            <person name="Lindquist E."/>
            <person name="Lipzen A."/>
            <person name="Meier-kolthoff J.P."/>
            <person name="Ohm R.A."/>
            <person name="Otillar R.P."/>
            <person name="Pangilinan J."/>
            <person name="Peng Y."/>
            <person name="Rokas A."/>
            <person name="Rosa C.A."/>
            <person name="Scheuner C."/>
            <person name="Sibirny A.A."/>
            <person name="Slot J.C."/>
            <person name="Stielow J.B."/>
            <person name="Sun H."/>
            <person name="Kurtzman C.P."/>
            <person name="Blackwell M."/>
            <person name="Grigoriev I.V."/>
            <person name="Jeffries T.W."/>
        </authorList>
    </citation>
    <scope>NUCLEOTIDE SEQUENCE [LARGE SCALE GENOMIC DNA]</scope>
    <source>
        <strain evidence="9 10">NRRL YB-4993</strain>
    </source>
</reference>
<evidence type="ECO:0000256" key="5">
    <source>
        <dbReference type="PIRSR" id="PIRSR601382-1"/>
    </source>
</evidence>
<keyword evidence="6" id="KW-0106">Calcium</keyword>
<evidence type="ECO:0000256" key="1">
    <source>
        <dbReference type="ARBA" id="ARBA00004240"/>
    </source>
</evidence>
<dbReference type="InterPro" id="IPR044674">
    <property type="entry name" value="EDEM1/2/3"/>
</dbReference>
<evidence type="ECO:0000313" key="10">
    <source>
        <dbReference type="Proteomes" id="UP000092555"/>
    </source>
</evidence>
<dbReference type="STRING" id="869754.A0A1A0HK52"/>
<evidence type="ECO:0000256" key="7">
    <source>
        <dbReference type="RuleBase" id="RU361193"/>
    </source>
</evidence>
<evidence type="ECO:0000256" key="4">
    <source>
        <dbReference type="ARBA" id="ARBA00023180"/>
    </source>
</evidence>
<feature type="chain" id="PRO_5008291835" description="alpha-1,2-Mannosidase" evidence="8">
    <location>
        <begin position="23"/>
        <end position="795"/>
    </location>
</feature>
<keyword evidence="7" id="KW-0326">Glycosidase</keyword>
<keyword evidence="6" id="KW-0479">Metal-binding</keyword>
<dbReference type="AlphaFoldDB" id="A0A1A0HK52"/>
<dbReference type="GO" id="GO:0106055">
    <property type="term" value="C:mannosyl-oligosaccharide 1,2-alpha-mannosidase complex"/>
    <property type="evidence" value="ECO:0007669"/>
    <property type="project" value="EnsemblFungi"/>
</dbReference>
<evidence type="ECO:0000313" key="9">
    <source>
        <dbReference type="EMBL" id="OBA24381.1"/>
    </source>
</evidence>